<keyword evidence="10" id="KW-1185">Reference proteome</keyword>
<dbReference type="AlphaFoldDB" id="A0A8J6MDI1"/>
<keyword evidence="7 8" id="KW-0472">Membrane</keyword>
<name>A0A8J6MDI1_9FIRM</name>
<dbReference type="Pfam" id="PF12822">
    <property type="entry name" value="ECF_trnsprt"/>
    <property type="match status" value="1"/>
</dbReference>
<dbReference type="GO" id="GO:0005886">
    <property type="term" value="C:plasma membrane"/>
    <property type="evidence" value="ECO:0007669"/>
    <property type="project" value="UniProtKB-SubCell"/>
</dbReference>
<feature type="transmembrane region" description="Helical" evidence="8">
    <location>
        <begin position="15"/>
        <end position="36"/>
    </location>
</feature>
<feature type="transmembrane region" description="Helical" evidence="8">
    <location>
        <begin position="121"/>
        <end position="142"/>
    </location>
</feature>
<dbReference type="PANTHER" id="PTHR38438">
    <property type="entry name" value="RIBOFLAVIN TRANSPORTER RIBU"/>
    <property type="match status" value="1"/>
</dbReference>
<proteinExistence type="inferred from homology"/>
<evidence type="ECO:0000256" key="4">
    <source>
        <dbReference type="ARBA" id="ARBA00022475"/>
    </source>
</evidence>
<protein>
    <submittedName>
        <fullName evidence="9">ECF transporter S component</fullName>
    </submittedName>
</protein>
<evidence type="ECO:0000256" key="3">
    <source>
        <dbReference type="ARBA" id="ARBA00022448"/>
    </source>
</evidence>
<dbReference type="InterPro" id="IPR025720">
    <property type="entry name" value="RibU"/>
</dbReference>
<keyword evidence="6 8" id="KW-1133">Transmembrane helix</keyword>
<evidence type="ECO:0000256" key="2">
    <source>
        <dbReference type="ARBA" id="ARBA00005540"/>
    </source>
</evidence>
<comment type="caution">
    <text evidence="9">The sequence shown here is derived from an EMBL/GenBank/DDBJ whole genome shotgun (WGS) entry which is preliminary data.</text>
</comment>
<evidence type="ECO:0000256" key="1">
    <source>
        <dbReference type="ARBA" id="ARBA00004651"/>
    </source>
</evidence>
<evidence type="ECO:0000256" key="8">
    <source>
        <dbReference type="SAM" id="Phobius"/>
    </source>
</evidence>
<feature type="transmembrane region" description="Helical" evidence="8">
    <location>
        <begin position="57"/>
        <end position="81"/>
    </location>
</feature>
<keyword evidence="3" id="KW-0813">Transport</keyword>
<feature type="transmembrane region" description="Helical" evidence="8">
    <location>
        <begin position="210"/>
        <end position="233"/>
    </location>
</feature>
<dbReference type="RefSeq" id="WP_155148640.1">
    <property type="nucleotide sequence ID" value="NZ_JACOPQ010000009.1"/>
</dbReference>
<feature type="transmembrane region" description="Helical" evidence="8">
    <location>
        <begin position="162"/>
        <end position="182"/>
    </location>
</feature>
<evidence type="ECO:0000256" key="7">
    <source>
        <dbReference type="ARBA" id="ARBA00023136"/>
    </source>
</evidence>
<dbReference type="InterPro" id="IPR024529">
    <property type="entry name" value="ECF_trnsprt_substrate-spec"/>
</dbReference>
<evidence type="ECO:0000313" key="10">
    <source>
        <dbReference type="Proteomes" id="UP000607645"/>
    </source>
</evidence>
<dbReference type="Proteomes" id="UP000607645">
    <property type="component" value="Unassembled WGS sequence"/>
</dbReference>
<keyword evidence="4" id="KW-1003">Cell membrane</keyword>
<feature type="transmembrane region" description="Helical" evidence="8">
    <location>
        <begin position="93"/>
        <end position="112"/>
    </location>
</feature>
<organism evidence="9 10">
    <name type="scientific">Lawsonibacter faecis</name>
    <dbReference type="NCBI Taxonomy" id="2763052"/>
    <lineage>
        <taxon>Bacteria</taxon>
        <taxon>Bacillati</taxon>
        <taxon>Bacillota</taxon>
        <taxon>Clostridia</taxon>
        <taxon>Eubacteriales</taxon>
        <taxon>Oscillospiraceae</taxon>
        <taxon>Lawsonibacter</taxon>
    </lineage>
</organism>
<keyword evidence="5 8" id="KW-0812">Transmembrane</keyword>
<gene>
    <name evidence="9" type="ORF">H8S62_12180</name>
</gene>
<dbReference type="EMBL" id="JACOPQ010000009">
    <property type="protein sequence ID" value="MBC5737764.1"/>
    <property type="molecule type" value="Genomic_DNA"/>
</dbReference>
<dbReference type="GO" id="GO:0032217">
    <property type="term" value="F:riboflavin transmembrane transporter activity"/>
    <property type="evidence" value="ECO:0007669"/>
    <property type="project" value="InterPro"/>
</dbReference>
<evidence type="ECO:0000256" key="5">
    <source>
        <dbReference type="ARBA" id="ARBA00022692"/>
    </source>
</evidence>
<evidence type="ECO:0000313" key="9">
    <source>
        <dbReference type="EMBL" id="MBC5737764.1"/>
    </source>
</evidence>
<dbReference type="PANTHER" id="PTHR38438:SF1">
    <property type="entry name" value="RIBOFLAVIN TRANSPORTER RIBU"/>
    <property type="match status" value="1"/>
</dbReference>
<sequence length="234" mass="24971">MPVLSDTRSAQASRINVRTIACTGMLCAIAYVVMFLSKTIFAPLAVAGFLTFDLKDVVIAIGGFIFGPLNALAISLVVSLIEMVTVSGTGPVGLLMNVLATISFVCPAAFLYKRRHQVSSAVFGLVLGGLLMTGVMLLWNYLITPLYLNLPREKVAEMLIPAFLPFNLIKALMNGALTMLLYKPVVMALRKARLVPEEDRSAGAHRKGRLSVTIIAVIALATAVLLGLVLAGVI</sequence>
<accession>A0A8J6MDI1</accession>
<comment type="subcellular location">
    <subcellularLocation>
        <location evidence="1">Cell membrane</location>
        <topology evidence="1">Multi-pass membrane protein</topology>
    </subcellularLocation>
</comment>
<reference evidence="9" key="1">
    <citation type="submission" date="2020-08" db="EMBL/GenBank/DDBJ databases">
        <title>Genome public.</title>
        <authorList>
            <person name="Liu C."/>
            <person name="Sun Q."/>
        </authorList>
    </citation>
    <scope>NUCLEOTIDE SEQUENCE</scope>
    <source>
        <strain evidence="9">NSJ-52</strain>
    </source>
</reference>
<comment type="similarity">
    <text evidence="2">Belongs to the prokaryotic riboflavin transporter (P-RFT) (TC 2.A.87) family.</text>
</comment>
<evidence type="ECO:0000256" key="6">
    <source>
        <dbReference type="ARBA" id="ARBA00022989"/>
    </source>
</evidence>
<dbReference type="Gene3D" id="1.10.1760.20">
    <property type="match status" value="1"/>
</dbReference>